<name>A0ABW5QIM5_9HYPH</name>
<feature type="domain" description="ABC-type glycine betaine transport system substrate-binding" evidence="2">
    <location>
        <begin position="49"/>
        <end position="326"/>
    </location>
</feature>
<comment type="caution">
    <text evidence="3">The sequence shown here is derived from an EMBL/GenBank/DDBJ whole genome shotgun (WGS) entry which is preliminary data.</text>
</comment>
<evidence type="ECO:0000313" key="3">
    <source>
        <dbReference type="EMBL" id="MFD2647612.1"/>
    </source>
</evidence>
<gene>
    <name evidence="3" type="ORF">ACFSX5_07400</name>
</gene>
<feature type="chain" id="PRO_5045498193" evidence="1">
    <location>
        <begin position="24"/>
        <end position="340"/>
    </location>
</feature>
<evidence type="ECO:0000313" key="4">
    <source>
        <dbReference type="Proteomes" id="UP001597521"/>
    </source>
</evidence>
<protein>
    <submittedName>
        <fullName evidence="3">Glycine betaine ABC transporter substrate-binding protein</fullName>
    </submittedName>
</protein>
<keyword evidence="4" id="KW-1185">Reference proteome</keyword>
<sequence length="340" mass="36232">MHIRHLAATLILFAAGLAVPAMAQVSVLDQAQDQAAASAEPPAPCGTRPLSIARMAWPSAELLAEIHARILTRSFGCTAEVVPGDLAATASAMGSTGQPAVAPEMWPTRAVEVWNAGIEAQMLRQAAPTFAETQLEGWYVPDYLAASLPQPITAADLAAALPTISDGNPVRFISCPPDWACSVINRNLVAAHGLTDLVDLVEPANRFEMDTLLAEAVSRSEPIIFYYWAPNAVLSQFNFLPLDMGEYIEEAAQCLARRACPSPAPSAFAAEPVVIAVSEWVFTEAPQVAGYLQRASLPLEEMNAMLAQLSETGSTVEGVADRFVAERGEVWEPWVGAALP</sequence>
<keyword evidence="1" id="KW-0732">Signal</keyword>
<evidence type="ECO:0000256" key="1">
    <source>
        <dbReference type="SAM" id="SignalP"/>
    </source>
</evidence>
<accession>A0ABW5QIM5</accession>
<reference evidence="4" key="1">
    <citation type="journal article" date="2019" name="Int. J. Syst. Evol. Microbiol.">
        <title>The Global Catalogue of Microorganisms (GCM) 10K type strain sequencing project: providing services to taxonomists for standard genome sequencing and annotation.</title>
        <authorList>
            <consortium name="The Broad Institute Genomics Platform"/>
            <consortium name="The Broad Institute Genome Sequencing Center for Infectious Disease"/>
            <person name="Wu L."/>
            <person name="Ma J."/>
        </authorList>
    </citation>
    <scope>NUCLEOTIDE SEQUENCE [LARGE SCALE GENOMIC DNA]</scope>
    <source>
        <strain evidence="4">CCM 7427</strain>
    </source>
</reference>
<organism evidence="3 4">
    <name type="scientific">Devosia albogilva</name>
    <dbReference type="NCBI Taxonomy" id="429726"/>
    <lineage>
        <taxon>Bacteria</taxon>
        <taxon>Pseudomonadati</taxon>
        <taxon>Pseudomonadota</taxon>
        <taxon>Alphaproteobacteria</taxon>
        <taxon>Hyphomicrobiales</taxon>
        <taxon>Devosiaceae</taxon>
        <taxon>Devosia</taxon>
    </lineage>
</organism>
<feature type="signal peptide" evidence="1">
    <location>
        <begin position="1"/>
        <end position="23"/>
    </location>
</feature>
<dbReference type="Gene3D" id="3.40.190.100">
    <property type="entry name" value="Glycine betaine-binding periplasmic protein, domain 2"/>
    <property type="match status" value="1"/>
</dbReference>
<dbReference type="EMBL" id="JBHUNP010000001">
    <property type="protein sequence ID" value="MFD2647612.1"/>
    <property type="molecule type" value="Genomic_DNA"/>
</dbReference>
<proteinExistence type="predicted"/>
<dbReference type="RefSeq" id="WP_386832634.1">
    <property type="nucleotide sequence ID" value="NZ_JBHUNP010000001.1"/>
</dbReference>
<dbReference type="Proteomes" id="UP001597521">
    <property type="component" value="Unassembled WGS sequence"/>
</dbReference>
<dbReference type="InterPro" id="IPR007210">
    <property type="entry name" value="ABC_Gly_betaine_transp_sub-bd"/>
</dbReference>
<evidence type="ECO:0000259" key="2">
    <source>
        <dbReference type="Pfam" id="PF04069"/>
    </source>
</evidence>
<dbReference type="SUPFAM" id="SSF53850">
    <property type="entry name" value="Periplasmic binding protein-like II"/>
    <property type="match status" value="1"/>
</dbReference>
<dbReference type="Pfam" id="PF04069">
    <property type="entry name" value="OpuAC"/>
    <property type="match status" value="1"/>
</dbReference>
<dbReference type="Gene3D" id="3.40.190.10">
    <property type="entry name" value="Periplasmic binding protein-like II"/>
    <property type="match status" value="1"/>
</dbReference>